<keyword evidence="1" id="KW-0158">Chromosome</keyword>
<dbReference type="Pfam" id="PF13086">
    <property type="entry name" value="AAA_11"/>
    <property type="match status" value="2"/>
</dbReference>
<keyword evidence="1" id="KW-0539">Nucleus</keyword>
<evidence type="ECO:0000256" key="2">
    <source>
        <dbReference type="SAM" id="MobiDB-lite"/>
    </source>
</evidence>
<dbReference type="GO" id="GO:0017108">
    <property type="term" value="F:5'-flap endonuclease activity"/>
    <property type="evidence" value="ECO:0007669"/>
    <property type="project" value="UniProtKB-UniRule"/>
</dbReference>
<evidence type="ECO:0000313" key="6">
    <source>
        <dbReference type="Proteomes" id="UP000232323"/>
    </source>
</evidence>
<sequence>MCFDQVHNELAALISHRNRLAAHMVPSRDDAGAPAAPTMLIDNHACEKCPAVETCAIYHKSVERGNYNTSGLPPARFLALTQHLSAAHCAFLEHWYPLIGMEEEASKGQRPQVWALSGKQREALGTCLPGLKFKAYTGVQSFPDGPKHCYVFTSHAVRGRADKDNSGNSDLLGHMSKRDGSFEDLCMGSLEQGGTSLLSSSFSVGDMALLSVEGRHPVLARVSVTEVTQDYLKVTSKRAIQLSTLSELSTAQIIKGPTSTHSAQSTLGNVKGMQGSITPPLIPCHSNELPVSLPNLDQGILTAAEDQRQSLHDMTNLPVPVDTAASTTGLRHHTPGAREGLSALSWRLDRDESSSTFNLMRSNLLSLLAPPGTVKGSIASRLRQLIIDCHPPQQYNRTPGTSEGSTESLDDQAALCGSSLNPEQQEAVSKVLQMRDYALVLGMPGTGKTSTIVSMIRALLSAGRTILVTSYTNSAVDNILLKLIEEQTKQEANHERGHANVDMSFLRIGNCQAVHPSVRPYLLGGTRNPITSASDVQHIATHSRIVATTCLSCRHALLSQRTFDVVIVDEASQISVPAIVGPLCLARSFVLIGDHYQLSPLVTNKRAQEAGLGTSLFRMLCQAAPQAVTTLRNQYRMADDIMYLSNHLVYNGAMICGSDSVAAAQLVLPKYMAMKQSAMLQSEWLLKALDPEQRVIFLDTSKVPGTSEQQLGDGVSNQGEVMLISALLHHLLLAGLPPSDVGVISPYKAQVAALLQESRKVVSRWQQNMPRSIYRSGAAAAISTKEGFQEERMPEFSIGAASAPGSDLDLHHDGPTASSSTVNLLLPCRAVEDAVEVLTVDRYQGRDKPCIIISLVRSNSSGKAGRLLADWQRINVAITRAKHKLVFVGCADSLKELPMMSALVDALSNRGWCLQLPPSCLQGLDVRA</sequence>
<dbReference type="InterPro" id="IPR047187">
    <property type="entry name" value="SF1_C_Upf1"/>
</dbReference>
<keyword evidence="1" id="KW-0234">DNA repair</keyword>
<feature type="region of interest" description="Disordered" evidence="2">
    <location>
        <begin position="392"/>
        <end position="412"/>
    </location>
</feature>
<comment type="similarity">
    <text evidence="1">Belongs to the DNA2/NAM7 helicase family.</text>
</comment>
<comment type="caution">
    <text evidence="5">The sequence shown here is derived from an EMBL/GenBank/DDBJ whole genome shotgun (WGS) entry which is preliminary data.</text>
</comment>
<keyword evidence="1" id="KW-0238">DNA-binding</keyword>
<dbReference type="InterPro" id="IPR026851">
    <property type="entry name" value="Dna2/JHS1_DEXXQ-box"/>
</dbReference>
<dbReference type="GO" id="GO:0005634">
    <property type="term" value="C:nucleus"/>
    <property type="evidence" value="ECO:0007669"/>
    <property type="project" value="UniProtKB-SubCell"/>
</dbReference>
<dbReference type="CDD" id="cd18041">
    <property type="entry name" value="DEXXQc_DNA2"/>
    <property type="match status" value="1"/>
</dbReference>
<organism evidence="5 6">
    <name type="scientific">Chlamydomonas eustigma</name>
    <dbReference type="NCBI Taxonomy" id="1157962"/>
    <lineage>
        <taxon>Eukaryota</taxon>
        <taxon>Viridiplantae</taxon>
        <taxon>Chlorophyta</taxon>
        <taxon>core chlorophytes</taxon>
        <taxon>Chlorophyceae</taxon>
        <taxon>CS clade</taxon>
        <taxon>Chlamydomonadales</taxon>
        <taxon>Chlamydomonadaceae</taxon>
        <taxon>Chlamydomonas</taxon>
    </lineage>
</organism>
<dbReference type="Gene3D" id="3.40.50.300">
    <property type="entry name" value="P-loop containing nucleotide triphosphate hydrolases"/>
    <property type="match status" value="2"/>
</dbReference>
<dbReference type="InterPro" id="IPR027417">
    <property type="entry name" value="P-loop_NTPase"/>
</dbReference>
<dbReference type="InterPro" id="IPR045055">
    <property type="entry name" value="DNA2/NAM7-like"/>
</dbReference>
<dbReference type="OrthoDB" id="306218at2759"/>
<dbReference type="EC" id="3.6.4.12" evidence="1"/>
<dbReference type="InterPro" id="IPR041679">
    <property type="entry name" value="DNA2/NAM7-like_C"/>
</dbReference>
<dbReference type="GO" id="GO:0071932">
    <property type="term" value="P:replication fork reversal"/>
    <property type="evidence" value="ECO:0007669"/>
    <property type="project" value="TreeGrafter"/>
</dbReference>
<dbReference type="Pfam" id="PF13087">
    <property type="entry name" value="AAA_12"/>
    <property type="match status" value="2"/>
</dbReference>
<dbReference type="STRING" id="1157962.A0A250WSP5"/>
<dbReference type="GO" id="GO:0003677">
    <property type="term" value="F:DNA binding"/>
    <property type="evidence" value="ECO:0007669"/>
    <property type="project" value="UniProtKB-UniRule"/>
</dbReference>
<keyword evidence="1" id="KW-0004">4Fe-4S</keyword>
<evidence type="ECO:0000256" key="1">
    <source>
        <dbReference type="RuleBase" id="RU367041"/>
    </source>
</evidence>
<keyword evidence="1" id="KW-0067">ATP-binding</keyword>
<feature type="domain" description="DNA2/NAM7 helicase-like C-terminal" evidence="4">
    <location>
        <begin position="833"/>
        <end position="891"/>
    </location>
</feature>
<keyword evidence="1" id="KW-0227">DNA damage</keyword>
<keyword evidence="1" id="KW-0540">Nuclease</keyword>
<dbReference type="GO" id="GO:0051539">
    <property type="term" value="F:4 iron, 4 sulfur cluster binding"/>
    <property type="evidence" value="ECO:0007669"/>
    <property type="project" value="UniProtKB-UniRule"/>
</dbReference>
<dbReference type="GO" id="GO:0046872">
    <property type="term" value="F:metal ion binding"/>
    <property type="evidence" value="ECO:0007669"/>
    <property type="project" value="UniProtKB-UniRule"/>
</dbReference>
<dbReference type="PANTHER" id="PTHR10887:SF433">
    <property type="entry name" value="DNA REPLICATION ATP-DEPENDENT HELICASE_NUCLEASE DNA2"/>
    <property type="match status" value="1"/>
</dbReference>
<comment type="subcellular location">
    <subcellularLocation>
        <location evidence="1">Nucleus</location>
    </subcellularLocation>
    <subcellularLocation>
        <location evidence="1">Chromosome</location>
    </subcellularLocation>
</comment>
<keyword evidence="1" id="KW-0479">Metal-binding</keyword>
<dbReference type="PANTHER" id="PTHR10887">
    <property type="entry name" value="DNA2/NAM7 HELICASE FAMILY"/>
    <property type="match status" value="1"/>
</dbReference>
<protein>
    <recommendedName>
        <fullName evidence="1">DNA replication ATP-dependent helicase/nuclease</fullName>
        <ecNumber evidence="1">3.1.-.-</ecNumber>
        <ecNumber evidence="1">3.6.4.12</ecNumber>
    </recommendedName>
</protein>
<keyword evidence="1" id="KW-0408">Iron</keyword>
<dbReference type="InterPro" id="IPR041677">
    <property type="entry name" value="DNA2/NAM7_AAA_11"/>
</dbReference>
<keyword evidence="6" id="KW-1185">Reference proteome</keyword>
<dbReference type="GO" id="GO:0005694">
    <property type="term" value="C:chromosome"/>
    <property type="evidence" value="ECO:0007669"/>
    <property type="project" value="UniProtKB-SubCell"/>
</dbReference>
<dbReference type="CDD" id="cd18808">
    <property type="entry name" value="SF1_C_Upf1"/>
    <property type="match status" value="1"/>
</dbReference>
<evidence type="ECO:0000259" key="4">
    <source>
        <dbReference type="Pfam" id="PF13087"/>
    </source>
</evidence>
<feature type="domain" description="DNA2/NAM7 helicase helicase" evidence="3">
    <location>
        <begin position="420"/>
        <end position="521"/>
    </location>
</feature>
<dbReference type="EMBL" id="BEGY01000005">
    <property type="protein sequence ID" value="GAX73854.1"/>
    <property type="molecule type" value="Genomic_DNA"/>
</dbReference>
<dbReference type="GO" id="GO:0016887">
    <property type="term" value="F:ATP hydrolysis activity"/>
    <property type="evidence" value="ECO:0007669"/>
    <property type="project" value="RHEA"/>
</dbReference>
<gene>
    <name evidence="5" type="ORF">CEUSTIGMA_g1304.t1</name>
</gene>
<comment type="function">
    <text evidence="1">Key enzyme involved in DNA replication and DNA repair. Involved in Okazaki fragments processing by cleaving long flaps that escape FEN1: flaps that are longer than 27 nucleotides are coated by replication protein A complex (RPA), leading to recruit DNA2 which cleaves the flap until it is too short to bind RPA and becomes a substrate for FEN1. Also involved in 5'-end resection of DNA during double-strand break (DSB) repair by mediating the cleavage of 5'-ssDNA.</text>
</comment>
<comment type="catalytic activity">
    <reaction evidence="1">
        <text>ATP + H2O = ADP + phosphate + H(+)</text>
        <dbReference type="Rhea" id="RHEA:13065"/>
        <dbReference type="ChEBI" id="CHEBI:15377"/>
        <dbReference type="ChEBI" id="CHEBI:15378"/>
        <dbReference type="ChEBI" id="CHEBI:30616"/>
        <dbReference type="ChEBI" id="CHEBI:43474"/>
        <dbReference type="ChEBI" id="CHEBI:456216"/>
        <dbReference type="EC" id="3.6.4.12"/>
    </reaction>
</comment>
<keyword evidence="1" id="KW-0235">DNA replication</keyword>
<dbReference type="Proteomes" id="UP000232323">
    <property type="component" value="Unassembled WGS sequence"/>
</dbReference>
<dbReference type="GO" id="GO:0033567">
    <property type="term" value="P:DNA replication, Okazaki fragment processing"/>
    <property type="evidence" value="ECO:0007669"/>
    <property type="project" value="UniProtKB-UniRule"/>
</dbReference>
<keyword evidence="1" id="KW-0511">Multifunctional enzyme</keyword>
<dbReference type="GO" id="GO:0017116">
    <property type="term" value="F:single-stranded DNA helicase activity"/>
    <property type="evidence" value="ECO:0007669"/>
    <property type="project" value="UniProtKB-UniRule"/>
</dbReference>
<keyword evidence="1" id="KW-0347">Helicase</keyword>
<dbReference type="GO" id="GO:0005737">
    <property type="term" value="C:cytoplasm"/>
    <property type="evidence" value="ECO:0007669"/>
    <property type="project" value="TreeGrafter"/>
</dbReference>
<dbReference type="GO" id="GO:0005524">
    <property type="term" value="F:ATP binding"/>
    <property type="evidence" value="ECO:0007669"/>
    <property type="project" value="UniProtKB-UniRule"/>
</dbReference>
<dbReference type="SUPFAM" id="SSF52540">
    <property type="entry name" value="P-loop containing nucleoside triphosphate hydrolases"/>
    <property type="match status" value="1"/>
</dbReference>
<dbReference type="AlphaFoldDB" id="A0A250WSP5"/>
<proteinExistence type="inferred from homology"/>
<evidence type="ECO:0000313" key="5">
    <source>
        <dbReference type="EMBL" id="GAX73854.1"/>
    </source>
</evidence>
<keyword evidence="1" id="KW-0547">Nucleotide-binding</keyword>
<keyword evidence="1" id="KW-0378">Hydrolase</keyword>
<evidence type="ECO:0000259" key="3">
    <source>
        <dbReference type="Pfam" id="PF13086"/>
    </source>
</evidence>
<feature type="domain" description="DNA2/NAM7 helicase helicase" evidence="3">
    <location>
        <begin position="533"/>
        <end position="604"/>
    </location>
</feature>
<reference evidence="5 6" key="1">
    <citation type="submission" date="2017-08" db="EMBL/GenBank/DDBJ databases">
        <title>Acidophilic green algal genome provides insights into adaptation to an acidic environment.</title>
        <authorList>
            <person name="Hirooka S."/>
            <person name="Hirose Y."/>
            <person name="Kanesaki Y."/>
            <person name="Higuchi S."/>
            <person name="Fujiwara T."/>
            <person name="Onuma R."/>
            <person name="Era A."/>
            <person name="Ohbayashi R."/>
            <person name="Uzuka A."/>
            <person name="Nozaki H."/>
            <person name="Yoshikawa H."/>
            <person name="Miyagishima S.Y."/>
        </authorList>
    </citation>
    <scope>NUCLEOTIDE SEQUENCE [LARGE SCALE GENOMIC DNA]</scope>
    <source>
        <strain evidence="5 6">NIES-2499</strain>
    </source>
</reference>
<feature type="domain" description="DNA2/NAM7 helicase-like C-terminal" evidence="4">
    <location>
        <begin position="613"/>
        <end position="789"/>
    </location>
</feature>
<accession>A0A250WSP5</accession>
<dbReference type="GO" id="GO:0006281">
    <property type="term" value="P:DNA repair"/>
    <property type="evidence" value="ECO:0007669"/>
    <property type="project" value="UniProtKB-KW"/>
</dbReference>
<keyword evidence="1" id="KW-0411">Iron-sulfur</keyword>
<name>A0A250WSP5_9CHLO</name>
<feature type="compositionally biased region" description="Polar residues" evidence="2">
    <location>
        <begin position="393"/>
        <end position="407"/>
    </location>
</feature>
<dbReference type="EC" id="3.1.-.-" evidence="1"/>